<dbReference type="PANTHER" id="PTHR34322">
    <property type="entry name" value="TRANSPOSASE, Y1_TNP DOMAIN-CONTAINING"/>
    <property type="match status" value="1"/>
</dbReference>
<evidence type="ECO:0000259" key="1">
    <source>
        <dbReference type="SMART" id="SM01321"/>
    </source>
</evidence>
<evidence type="ECO:0000313" key="2">
    <source>
        <dbReference type="EMBL" id="OGZ63190.1"/>
    </source>
</evidence>
<dbReference type="PANTHER" id="PTHR34322:SF2">
    <property type="entry name" value="TRANSPOSASE IS200-LIKE DOMAIN-CONTAINING PROTEIN"/>
    <property type="match status" value="1"/>
</dbReference>
<dbReference type="Proteomes" id="UP000178991">
    <property type="component" value="Unassembled WGS sequence"/>
</dbReference>
<dbReference type="AlphaFoldDB" id="A0A1G2HLP3"/>
<name>A0A1G2HLP3_9BACT</name>
<dbReference type="SMART" id="SM01321">
    <property type="entry name" value="Y1_Tnp"/>
    <property type="match status" value="1"/>
</dbReference>
<feature type="domain" description="Transposase IS200-like" evidence="1">
    <location>
        <begin position="9"/>
        <end position="157"/>
    </location>
</feature>
<dbReference type="InterPro" id="IPR036515">
    <property type="entry name" value="Transposase_17_sf"/>
</dbReference>
<dbReference type="Pfam" id="PF01797">
    <property type="entry name" value="Y1_Tnp"/>
    <property type="match status" value="1"/>
</dbReference>
<proteinExistence type="predicted"/>
<dbReference type="SUPFAM" id="SSF143422">
    <property type="entry name" value="Transposase IS200-like"/>
    <property type="match status" value="1"/>
</dbReference>
<organism evidence="2 3">
    <name type="scientific">Candidatus Staskawiczbacteria bacterium RIFCSPHIGHO2_01_FULL_34_27</name>
    <dbReference type="NCBI Taxonomy" id="1802199"/>
    <lineage>
        <taxon>Bacteria</taxon>
        <taxon>Candidatus Staskawicziibacteriota</taxon>
    </lineage>
</organism>
<dbReference type="GO" id="GO:0004803">
    <property type="term" value="F:transposase activity"/>
    <property type="evidence" value="ECO:0007669"/>
    <property type="project" value="InterPro"/>
</dbReference>
<reference evidence="2 3" key="1">
    <citation type="journal article" date="2016" name="Nat. Commun.">
        <title>Thousands of microbial genomes shed light on interconnected biogeochemical processes in an aquifer system.</title>
        <authorList>
            <person name="Anantharaman K."/>
            <person name="Brown C.T."/>
            <person name="Hug L.A."/>
            <person name="Sharon I."/>
            <person name="Castelle C.J."/>
            <person name="Probst A.J."/>
            <person name="Thomas B.C."/>
            <person name="Singh A."/>
            <person name="Wilkins M.J."/>
            <person name="Karaoz U."/>
            <person name="Brodie E.L."/>
            <person name="Williams K.H."/>
            <person name="Hubbard S.S."/>
            <person name="Banfield J.F."/>
        </authorList>
    </citation>
    <scope>NUCLEOTIDE SEQUENCE [LARGE SCALE GENOMIC DNA]</scope>
</reference>
<accession>A0A1G2HLP3</accession>
<gene>
    <name evidence="2" type="ORF">A2639_03280</name>
</gene>
<dbReference type="Gene3D" id="3.30.70.1290">
    <property type="entry name" value="Transposase IS200-like"/>
    <property type="match status" value="1"/>
</dbReference>
<dbReference type="GO" id="GO:0006313">
    <property type="term" value="P:DNA transposition"/>
    <property type="evidence" value="ECO:0007669"/>
    <property type="project" value="InterPro"/>
</dbReference>
<protein>
    <recommendedName>
        <fullName evidence="1">Transposase IS200-like domain-containing protein</fullName>
    </recommendedName>
</protein>
<sequence length="244" mass="29116">MPYRKNQFINNEIYHVILRGIDENAIFKNIDDYYRMIFSIYEFNNTIATTIQNKREIRMNFKKKNRGRASIVEMIDERDKLVEILSFCFMPNHIHLLLRQIKDNGITKFMAKVGTGYGGYFNRKYKRKGYVFQNRFKDIPIKDDNQLKIVFIYIHANPISLIEPVWKEKGIQYPEKVNNFLEEKYKWSSYADYIGKKNFPSVTEREFLLNVIGGVEGCKEAINNWIMHKNDLHKFSNILLDSKK</sequence>
<dbReference type="InterPro" id="IPR002686">
    <property type="entry name" value="Transposase_17"/>
</dbReference>
<comment type="caution">
    <text evidence="2">The sequence shown here is derived from an EMBL/GenBank/DDBJ whole genome shotgun (WGS) entry which is preliminary data.</text>
</comment>
<evidence type="ECO:0000313" key="3">
    <source>
        <dbReference type="Proteomes" id="UP000178991"/>
    </source>
</evidence>
<dbReference type="EMBL" id="MHOL01000005">
    <property type="protein sequence ID" value="OGZ63190.1"/>
    <property type="molecule type" value="Genomic_DNA"/>
</dbReference>
<dbReference type="GO" id="GO:0003677">
    <property type="term" value="F:DNA binding"/>
    <property type="evidence" value="ECO:0007669"/>
    <property type="project" value="InterPro"/>
</dbReference>